<dbReference type="EMBL" id="JBHUMY010000016">
    <property type="protein sequence ID" value="MFD2661551.1"/>
    <property type="molecule type" value="Genomic_DNA"/>
</dbReference>
<dbReference type="Proteomes" id="UP001597493">
    <property type="component" value="Unassembled WGS sequence"/>
</dbReference>
<sequence length="102" mass="11077">MNNVPAYYVPIDTVHMIYLYASDAADAVLNAFLTWAERPDSDRYVGAAVLLGSFTGQRNHFGGLDGAFRWRGRSYDVVDSLLMTFPPDDGSGGSEPKATGRG</sequence>
<name>A0ABW5QYK6_9BACL</name>
<evidence type="ECO:0000313" key="2">
    <source>
        <dbReference type="Proteomes" id="UP001597493"/>
    </source>
</evidence>
<reference evidence="2" key="1">
    <citation type="journal article" date="2019" name="Int. J. Syst. Evol. Microbiol.">
        <title>The Global Catalogue of Microorganisms (GCM) 10K type strain sequencing project: providing services to taxonomists for standard genome sequencing and annotation.</title>
        <authorList>
            <consortium name="The Broad Institute Genomics Platform"/>
            <consortium name="The Broad Institute Genome Sequencing Center for Infectious Disease"/>
            <person name="Wu L."/>
            <person name="Ma J."/>
        </authorList>
    </citation>
    <scope>NUCLEOTIDE SEQUENCE [LARGE SCALE GENOMIC DNA]</scope>
    <source>
        <strain evidence="2">TISTR 1827</strain>
    </source>
</reference>
<evidence type="ECO:0000313" key="1">
    <source>
        <dbReference type="EMBL" id="MFD2661551.1"/>
    </source>
</evidence>
<comment type="caution">
    <text evidence="1">The sequence shown here is derived from an EMBL/GenBank/DDBJ whole genome shotgun (WGS) entry which is preliminary data.</text>
</comment>
<accession>A0ABW5QYK6</accession>
<keyword evidence="2" id="KW-1185">Reference proteome</keyword>
<proteinExistence type="predicted"/>
<organism evidence="1 2">
    <name type="scientific">Paenibacillus thailandensis</name>
    <dbReference type="NCBI Taxonomy" id="393250"/>
    <lineage>
        <taxon>Bacteria</taxon>
        <taxon>Bacillati</taxon>
        <taxon>Bacillota</taxon>
        <taxon>Bacilli</taxon>
        <taxon>Bacillales</taxon>
        <taxon>Paenibacillaceae</taxon>
        <taxon>Paenibacillus</taxon>
    </lineage>
</organism>
<dbReference type="RefSeq" id="WP_379274558.1">
    <property type="nucleotide sequence ID" value="NZ_JBHUGT010000029.1"/>
</dbReference>
<protein>
    <submittedName>
        <fullName evidence="1">Uncharacterized protein</fullName>
    </submittedName>
</protein>
<gene>
    <name evidence="1" type="ORF">ACFSW5_14955</name>
</gene>